<gene>
    <name evidence="2" type="ORF">NGRA_1770</name>
</gene>
<name>A0A9P6GYT1_9MICR</name>
<feature type="region of interest" description="Disordered" evidence="1">
    <location>
        <begin position="302"/>
        <end position="339"/>
    </location>
</feature>
<proteinExistence type="predicted"/>
<dbReference type="Proteomes" id="UP000740883">
    <property type="component" value="Unassembled WGS sequence"/>
</dbReference>
<organism evidence="2 3">
    <name type="scientific">Nosema granulosis</name>
    <dbReference type="NCBI Taxonomy" id="83296"/>
    <lineage>
        <taxon>Eukaryota</taxon>
        <taxon>Fungi</taxon>
        <taxon>Fungi incertae sedis</taxon>
        <taxon>Microsporidia</taxon>
        <taxon>Nosematidae</taxon>
        <taxon>Nosema</taxon>
    </lineage>
</organism>
<feature type="compositionally biased region" description="Acidic residues" evidence="1">
    <location>
        <begin position="31"/>
        <end position="41"/>
    </location>
</feature>
<dbReference type="EMBL" id="SBJO01000136">
    <property type="protein sequence ID" value="KAF9762759.1"/>
    <property type="molecule type" value="Genomic_DNA"/>
</dbReference>
<keyword evidence="3" id="KW-1185">Reference proteome</keyword>
<feature type="compositionally biased region" description="Basic and acidic residues" evidence="1">
    <location>
        <begin position="321"/>
        <end position="337"/>
    </location>
</feature>
<feature type="region of interest" description="Disordered" evidence="1">
    <location>
        <begin position="17"/>
        <end position="41"/>
    </location>
</feature>
<reference evidence="2 3" key="1">
    <citation type="journal article" date="2020" name="Genome Biol. Evol.">
        <title>Comparative genomics of strictly vertically transmitted, feminizing microsporidia endosymbionts of amphipod crustaceans.</title>
        <authorList>
            <person name="Cormier A."/>
            <person name="Chebbi M.A."/>
            <person name="Giraud I."/>
            <person name="Wattier R."/>
            <person name="Teixeira M."/>
            <person name="Gilbert C."/>
            <person name="Rigaud T."/>
            <person name="Cordaux R."/>
        </authorList>
    </citation>
    <scope>NUCLEOTIDE SEQUENCE [LARGE SCALE GENOMIC DNA]</scope>
    <source>
        <strain evidence="2 3">Ou3-Ou53</strain>
    </source>
</reference>
<accession>A0A9P6GYT1</accession>
<protein>
    <submittedName>
        <fullName evidence="2">Uncharacterized protein</fullName>
    </submittedName>
</protein>
<evidence type="ECO:0000313" key="2">
    <source>
        <dbReference type="EMBL" id="KAF9762759.1"/>
    </source>
</evidence>
<sequence length="515" mass="59367">MLLLMVLSKCSSHFNIEGDSDSSRYSPRGETEEDLQIDEENTPDRISKALGLSFTEYKGLNVDDTDLIAGIDFRDDEEIFPELQVNLSETHSEYLQHLKEIKEKYGECSNQISCDNNMRVSSHLLTPVSNFSIRENNDTFLKRRVTNDIIFGDPSYTSKFDFKNKEINIREESPKNNLPSGNSLIPIKFSFKNRYDINTEENEISDHIILKDLPHDESSSTINFELKERGTIKKDNINDEKTPFHVLSKAYSYNERSAKVEKRRSNFQNEMFNEEMSLKQPKNKVVKESSKDEFSAFTIPSSSFEEQQPIDLSKTGSFGKKSSEDEKSTPSIEKEASNDGSYMTRYSTINYPTAAINLSKKQDRHIINSYDAKIFFVMMRMCQDLLNKNNQSVAKFKSEYQTCLDPDKDEKYSRIFLLTDSVVEPLKGVLAEVTDFLESQIKNNEVRNLFMSCNRYDFISQESFNSLSTEAKFEYGRILTSITIDPIGIDIIERCKTAFRKSTEYYNTLGKLINN</sequence>
<comment type="caution">
    <text evidence="2">The sequence shown here is derived from an EMBL/GenBank/DDBJ whole genome shotgun (WGS) entry which is preliminary data.</text>
</comment>
<dbReference type="AlphaFoldDB" id="A0A9P6GYT1"/>
<evidence type="ECO:0000256" key="1">
    <source>
        <dbReference type="SAM" id="MobiDB-lite"/>
    </source>
</evidence>
<evidence type="ECO:0000313" key="3">
    <source>
        <dbReference type="Proteomes" id="UP000740883"/>
    </source>
</evidence>